<reference evidence="2 3" key="1">
    <citation type="submission" date="2018-01" db="EMBL/GenBank/DDBJ databases">
        <title>Genome characterization of the sugarcane-associated fungus Trichoderma ghanense CCMA-1212 and their application in lignocelulose bioconversion.</title>
        <authorList>
            <person name="Steindorff A.S."/>
            <person name="Mendes T.D."/>
            <person name="Vilela E.S.D."/>
            <person name="Rodrigues D.S."/>
            <person name="Formighieri E.F."/>
            <person name="Melo I.S."/>
            <person name="Favaro L.C.L."/>
        </authorList>
    </citation>
    <scope>NUCLEOTIDE SEQUENCE [LARGE SCALE GENOMIC DNA]</scope>
    <source>
        <strain evidence="2 3">CCMA-1212</strain>
    </source>
</reference>
<proteinExistence type="predicted"/>
<accession>A0ABY2GUM0</accession>
<dbReference type="RefSeq" id="XP_073555605.1">
    <property type="nucleotide sequence ID" value="XM_073705975.1"/>
</dbReference>
<evidence type="ECO:0000313" key="3">
    <source>
        <dbReference type="Proteomes" id="UP001642720"/>
    </source>
</evidence>
<sequence>MDDITQGVLYELCRAANPVPDAAGRAYENATMPSSATVPSSCTGQDKAVKPSSWPCTGTDTYGRLRRDPPASSIGKDLAAVATETLLACVSLTPIIVIVTVVVGRGAKPGRCLSACLERVGRTAGWRPDKPPQARKHE</sequence>
<protein>
    <submittedName>
        <fullName evidence="2">Uncharacterized protein</fullName>
    </submittedName>
</protein>
<keyword evidence="3" id="KW-1185">Reference proteome</keyword>
<organism evidence="2 3">
    <name type="scientific">Trichoderma ghanense</name>
    <dbReference type="NCBI Taxonomy" id="65468"/>
    <lineage>
        <taxon>Eukaryota</taxon>
        <taxon>Fungi</taxon>
        <taxon>Dikarya</taxon>
        <taxon>Ascomycota</taxon>
        <taxon>Pezizomycotina</taxon>
        <taxon>Sordariomycetes</taxon>
        <taxon>Hypocreomycetidae</taxon>
        <taxon>Hypocreales</taxon>
        <taxon>Hypocreaceae</taxon>
        <taxon>Trichoderma</taxon>
    </lineage>
</organism>
<dbReference type="Proteomes" id="UP001642720">
    <property type="component" value="Unassembled WGS sequence"/>
</dbReference>
<dbReference type="GeneID" id="300580425"/>
<comment type="caution">
    <text evidence="2">The sequence shown here is derived from an EMBL/GenBank/DDBJ whole genome shotgun (WGS) entry which is preliminary data.</text>
</comment>
<name>A0ABY2GUM0_9HYPO</name>
<evidence type="ECO:0000313" key="2">
    <source>
        <dbReference type="EMBL" id="TFA99403.1"/>
    </source>
</evidence>
<evidence type="ECO:0000256" key="1">
    <source>
        <dbReference type="SAM" id="MobiDB-lite"/>
    </source>
</evidence>
<feature type="compositionally biased region" description="Polar residues" evidence="1">
    <location>
        <begin position="34"/>
        <end position="44"/>
    </location>
</feature>
<dbReference type="EMBL" id="PPTA01000014">
    <property type="protein sequence ID" value="TFA99403.1"/>
    <property type="molecule type" value="Genomic_DNA"/>
</dbReference>
<feature type="region of interest" description="Disordered" evidence="1">
    <location>
        <begin position="34"/>
        <end position="69"/>
    </location>
</feature>
<gene>
    <name evidence="2" type="ORF">CCMA1212_008866</name>
</gene>